<dbReference type="Pfam" id="PF01025">
    <property type="entry name" value="GrpE"/>
    <property type="match status" value="1"/>
</dbReference>
<name>A0A7S4NA40_9STRA</name>
<keyword evidence="2" id="KW-0732">Signal</keyword>
<proteinExistence type="predicted"/>
<organism evidence="3">
    <name type="scientific">Odontella aurita</name>
    <dbReference type="NCBI Taxonomy" id="265563"/>
    <lineage>
        <taxon>Eukaryota</taxon>
        <taxon>Sar</taxon>
        <taxon>Stramenopiles</taxon>
        <taxon>Ochrophyta</taxon>
        <taxon>Bacillariophyta</taxon>
        <taxon>Mediophyceae</taxon>
        <taxon>Biddulphiophycidae</taxon>
        <taxon>Eupodiscales</taxon>
        <taxon>Odontellaceae</taxon>
        <taxon>Odontella</taxon>
    </lineage>
</organism>
<dbReference type="InterPro" id="IPR000740">
    <property type="entry name" value="GrpE"/>
</dbReference>
<feature type="compositionally biased region" description="Basic and acidic residues" evidence="1">
    <location>
        <begin position="281"/>
        <end position="298"/>
    </location>
</feature>
<protein>
    <recommendedName>
        <fullName evidence="4">GrpE protein homolog</fullName>
    </recommendedName>
</protein>
<evidence type="ECO:0008006" key="4">
    <source>
        <dbReference type="Google" id="ProtNLM"/>
    </source>
</evidence>
<dbReference type="GO" id="GO:0006457">
    <property type="term" value="P:protein folding"/>
    <property type="evidence" value="ECO:0007669"/>
    <property type="project" value="InterPro"/>
</dbReference>
<feature type="compositionally biased region" description="Acidic residues" evidence="1">
    <location>
        <begin position="73"/>
        <end position="99"/>
    </location>
</feature>
<evidence type="ECO:0000256" key="1">
    <source>
        <dbReference type="SAM" id="MobiDB-lite"/>
    </source>
</evidence>
<dbReference type="GO" id="GO:0051087">
    <property type="term" value="F:protein-folding chaperone binding"/>
    <property type="evidence" value="ECO:0007669"/>
    <property type="project" value="InterPro"/>
</dbReference>
<feature type="region of interest" description="Disordered" evidence="1">
    <location>
        <begin position="54"/>
        <end position="100"/>
    </location>
</feature>
<feature type="region of interest" description="Disordered" evidence="1">
    <location>
        <begin position="259"/>
        <end position="298"/>
    </location>
</feature>
<dbReference type="GO" id="GO:0042803">
    <property type="term" value="F:protein homodimerization activity"/>
    <property type="evidence" value="ECO:0007669"/>
    <property type="project" value="InterPro"/>
</dbReference>
<sequence>MAPLSSPALTAAAALLVAAASSSEAFVSPSCPSRSAFGLQTAAVATPVSPRLPSFSLRAEENEAAEAEAAGASEEDEPSAEASEEGEGDAEEPEEDPEVTEIKAKIAELEAEIKAKKSSLDQVKESIDRYTEGGYLRKVAEMDQIRKMRGVAFKSNEFTAKANIVQKFLPVLDELAALDERYSDDEFAKSYSAFKGSFSSALSALGATEYTAEVGSTADFLRHEVVREEYSDDFAKGAIMEPVSMGMEIEGNVMRQAKVATSLGSEEEARKAEEEAAAAKAKAEEEAAAKAEGEDVSE</sequence>
<reference evidence="3" key="1">
    <citation type="submission" date="2021-01" db="EMBL/GenBank/DDBJ databases">
        <authorList>
            <person name="Corre E."/>
            <person name="Pelletier E."/>
            <person name="Niang G."/>
            <person name="Scheremetjew M."/>
            <person name="Finn R."/>
            <person name="Kale V."/>
            <person name="Holt S."/>
            <person name="Cochrane G."/>
            <person name="Meng A."/>
            <person name="Brown T."/>
            <person name="Cohen L."/>
        </authorList>
    </citation>
    <scope>NUCLEOTIDE SEQUENCE</scope>
    <source>
        <strain evidence="3">Isolate 1302-5</strain>
    </source>
</reference>
<accession>A0A7S4NA40</accession>
<feature type="signal peptide" evidence="2">
    <location>
        <begin position="1"/>
        <end position="25"/>
    </location>
</feature>
<dbReference type="AlphaFoldDB" id="A0A7S4NA40"/>
<evidence type="ECO:0000256" key="2">
    <source>
        <dbReference type="SAM" id="SignalP"/>
    </source>
</evidence>
<gene>
    <name evidence="3" type="ORF">OAUR00152_LOCUS33927</name>
</gene>
<dbReference type="EMBL" id="HBKQ01049104">
    <property type="protein sequence ID" value="CAE2274326.1"/>
    <property type="molecule type" value="Transcribed_RNA"/>
</dbReference>
<dbReference type="GO" id="GO:0000774">
    <property type="term" value="F:adenyl-nucleotide exchange factor activity"/>
    <property type="evidence" value="ECO:0007669"/>
    <property type="project" value="InterPro"/>
</dbReference>
<evidence type="ECO:0000313" key="3">
    <source>
        <dbReference type="EMBL" id="CAE2274326.1"/>
    </source>
</evidence>
<feature type="chain" id="PRO_5031432148" description="GrpE protein homolog" evidence="2">
    <location>
        <begin position="26"/>
        <end position="298"/>
    </location>
</feature>